<sequence>GLPAKSSKTESEDFNNGKVISPTSDAEDGKWRQGYVDSRIHEDDDSPNHSRAETHAGTDALGNGYMDVKSSKRDKRQNGVVEHFKGTEKLKGDYDDEALEANRRDVNSHRNSSESGEEKHRTSGNSPLHDGYRSRSRSIGRTRDSRHKTDYDLDEERAREYRREHRRGSKDLVEDDRREHSTRYHSREARDRARDKDRSRDKDVDRDLHREKKREETSRNKEVDWDRRREKERGRSHERHRK</sequence>
<feature type="compositionally biased region" description="Basic and acidic residues" evidence="1">
    <location>
        <begin position="100"/>
        <end position="121"/>
    </location>
</feature>
<dbReference type="Proteomes" id="UP000265520">
    <property type="component" value="Unassembled WGS sequence"/>
</dbReference>
<feature type="non-terminal residue" evidence="2">
    <location>
        <position position="242"/>
    </location>
</feature>
<keyword evidence="2" id="KW-0418">Kinase</keyword>
<dbReference type="GO" id="GO:0016301">
    <property type="term" value="F:kinase activity"/>
    <property type="evidence" value="ECO:0007669"/>
    <property type="project" value="UniProtKB-KW"/>
</dbReference>
<feature type="compositionally biased region" description="Basic and acidic residues" evidence="1">
    <location>
        <begin position="141"/>
        <end position="235"/>
    </location>
</feature>
<evidence type="ECO:0000313" key="3">
    <source>
        <dbReference type="Proteomes" id="UP000265520"/>
    </source>
</evidence>
<name>A0A392NTC0_9FABA</name>
<organism evidence="2 3">
    <name type="scientific">Trifolium medium</name>
    <dbReference type="NCBI Taxonomy" id="97028"/>
    <lineage>
        <taxon>Eukaryota</taxon>
        <taxon>Viridiplantae</taxon>
        <taxon>Streptophyta</taxon>
        <taxon>Embryophyta</taxon>
        <taxon>Tracheophyta</taxon>
        <taxon>Spermatophyta</taxon>
        <taxon>Magnoliopsida</taxon>
        <taxon>eudicotyledons</taxon>
        <taxon>Gunneridae</taxon>
        <taxon>Pentapetalae</taxon>
        <taxon>rosids</taxon>
        <taxon>fabids</taxon>
        <taxon>Fabales</taxon>
        <taxon>Fabaceae</taxon>
        <taxon>Papilionoideae</taxon>
        <taxon>50 kb inversion clade</taxon>
        <taxon>NPAAA clade</taxon>
        <taxon>Hologalegina</taxon>
        <taxon>IRL clade</taxon>
        <taxon>Trifolieae</taxon>
        <taxon>Trifolium</taxon>
    </lineage>
</organism>
<feature type="compositionally biased region" description="Basic and acidic residues" evidence="1">
    <location>
        <begin position="82"/>
        <end position="93"/>
    </location>
</feature>
<proteinExistence type="predicted"/>
<reference evidence="2 3" key="1">
    <citation type="journal article" date="2018" name="Front. Plant Sci.">
        <title>Red Clover (Trifolium pratense) and Zigzag Clover (T. medium) - A Picture of Genomic Similarities and Differences.</title>
        <authorList>
            <person name="Dluhosova J."/>
            <person name="Istvanek J."/>
            <person name="Nedelnik J."/>
            <person name="Repkova J."/>
        </authorList>
    </citation>
    <scope>NUCLEOTIDE SEQUENCE [LARGE SCALE GENOMIC DNA]</scope>
    <source>
        <strain evidence="3">cv. 10/8</strain>
        <tissue evidence="2">Leaf</tissue>
    </source>
</reference>
<feature type="compositionally biased region" description="Basic and acidic residues" evidence="1">
    <location>
        <begin position="38"/>
        <end position="56"/>
    </location>
</feature>
<accession>A0A392NTC0</accession>
<keyword evidence="2" id="KW-0808">Transferase</keyword>
<keyword evidence="3" id="KW-1185">Reference proteome</keyword>
<dbReference type="AlphaFoldDB" id="A0A392NTC0"/>
<feature type="region of interest" description="Disordered" evidence="1">
    <location>
        <begin position="1"/>
        <end position="242"/>
    </location>
</feature>
<comment type="caution">
    <text evidence="2">The sequence shown here is derived from an EMBL/GenBank/DDBJ whole genome shotgun (WGS) entry which is preliminary data.</text>
</comment>
<protein>
    <submittedName>
        <fullName evidence="2">Serine/threonine-protein kinase PRP4-like protein</fullName>
    </submittedName>
</protein>
<evidence type="ECO:0000313" key="2">
    <source>
        <dbReference type="EMBL" id="MCI02470.1"/>
    </source>
</evidence>
<evidence type="ECO:0000256" key="1">
    <source>
        <dbReference type="SAM" id="MobiDB-lite"/>
    </source>
</evidence>
<feature type="non-terminal residue" evidence="2">
    <location>
        <position position="1"/>
    </location>
</feature>
<dbReference type="EMBL" id="LXQA010049200">
    <property type="protein sequence ID" value="MCI02470.1"/>
    <property type="molecule type" value="Genomic_DNA"/>
</dbReference>